<proteinExistence type="predicted"/>
<organism evidence="1 2">
    <name type="scientific">Plasmopara halstedii</name>
    <name type="common">Downy mildew of sunflower</name>
    <dbReference type="NCBI Taxonomy" id="4781"/>
    <lineage>
        <taxon>Eukaryota</taxon>
        <taxon>Sar</taxon>
        <taxon>Stramenopiles</taxon>
        <taxon>Oomycota</taxon>
        <taxon>Peronosporomycetes</taxon>
        <taxon>Peronosporales</taxon>
        <taxon>Peronosporaceae</taxon>
        <taxon>Plasmopara</taxon>
    </lineage>
</organism>
<reference evidence="2" key="1">
    <citation type="submission" date="2014-09" db="EMBL/GenBank/DDBJ databases">
        <authorList>
            <person name="Sharma Rahul"/>
            <person name="Thines Marco"/>
        </authorList>
    </citation>
    <scope>NUCLEOTIDE SEQUENCE [LARGE SCALE GENOMIC DNA]</scope>
</reference>
<protein>
    <recommendedName>
        <fullName evidence="3">Polyprotein</fullName>
    </recommendedName>
</protein>
<dbReference type="OrthoDB" id="167012at2759"/>
<name>A0A0P1AU68_PLAHL</name>
<dbReference type="RefSeq" id="XP_024581208.1">
    <property type="nucleotide sequence ID" value="XM_024730985.1"/>
</dbReference>
<evidence type="ECO:0000313" key="2">
    <source>
        <dbReference type="Proteomes" id="UP000054928"/>
    </source>
</evidence>
<accession>A0A0P1AU68</accession>
<keyword evidence="2" id="KW-1185">Reference proteome</keyword>
<dbReference type="Proteomes" id="UP000054928">
    <property type="component" value="Unassembled WGS sequence"/>
</dbReference>
<evidence type="ECO:0000313" key="1">
    <source>
        <dbReference type="EMBL" id="CEG44839.1"/>
    </source>
</evidence>
<dbReference type="EMBL" id="CCYD01001336">
    <property type="protein sequence ID" value="CEG44839.1"/>
    <property type="molecule type" value="Genomic_DNA"/>
</dbReference>
<evidence type="ECO:0008006" key="3">
    <source>
        <dbReference type="Google" id="ProtNLM"/>
    </source>
</evidence>
<dbReference type="AlphaFoldDB" id="A0A0P1AU68"/>
<sequence>MALETIAQDIELQHQTKTRSASTAMHGRSIVREFYNRTTLHNRVEMTRRLNEFKMESGSTMSKYLDALLKEPVDESRQLVVLLSILTTEYELTVLIVEYAKVITLIEVKEKLLKKHERLMTTEKAFPVHGSDERF</sequence>
<dbReference type="GeneID" id="36396226"/>
<dbReference type="Pfam" id="PF14223">
    <property type="entry name" value="Retrotran_gag_2"/>
    <property type="match status" value="1"/>
</dbReference>